<feature type="transmembrane region" description="Helical" evidence="1">
    <location>
        <begin position="77"/>
        <end position="99"/>
    </location>
</feature>
<proteinExistence type="predicted"/>
<evidence type="ECO:0000313" key="2">
    <source>
        <dbReference type="EMBL" id="MPR37059.1"/>
    </source>
</evidence>
<organism evidence="2 3">
    <name type="scientific">Salmonirosea aquatica</name>
    <dbReference type="NCBI Taxonomy" id="2654236"/>
    <lineage>
        <taxon>Bacteria</taxon>
        <taxon>Pseudomonadati</taxon>
        <taxon>Bacteroidota</taxon>
        <taxon>Cytophagia</taxon>
        <taxon>Cytophagales</taxon>
        <taxon>Spirosomataceae</taxon>
        <taxon>Salmonirosea</taxon>
    </lineage>
</organism>
<dbReference type="Proteomes" id="UP000479293">
    <property type="component" value="Unassembled WGS sequence"/>
</dbReference>
<feature type="transmembrane region" description="Helical" evidence="1">
    <location>
        <begin position="111"/>
        <end position="131"/>
    </location>
</feature>
<reference evidence="2 3" key="1">
    <citation type="submission" date="2019-10" db="EMBL/GenBank/DDBJ databases">
        <title>Draft Genome Sequence of Cytophagaceae sp. SJW1-29.</title>
        <authorList>
            <person name="Choi A."/>
        </authorList>
    </citation>
    <scope>NUCLEOTIDE SEQUENCE [LARGE SCALE GENOMIC DNA]</scope>
    <source>
        <strain evidence="2 3">SJW1-29</strain>
    </source>
</reference>
<keyword evidence="1" id="KW-1133">Transmembrane helix</keyword>
<dbReference type="RefSeq" id="WP_152765557.1">
    <property type="nucleotide sequence ID" value="NZ_WHLY01000002.1"/>
</dbReference>
<name>A0A7C9BVT5_9BACT</name>
<comment type="caution">
    <text evidence="2">The sequence shown here is derived from an EMBL/GenBank/DDBJ whole genome shotgun (WGS) entry which is preliminary data.</text>
</comment>
<dbReference type="AlphaFoldDB" id="A0A7C9BVT5"/>
<feature type="transmembrane region" description="Helical" evidence="1">
    <location>
        <begin position="17"/>
        <end position="35"/>
    </location>
</feature>
<protein>
    <submittedName>
        <fullName evidence="2">Uncharacterized protein</fullName>
    </submittedName>
</protein>
<gene>
    <name evidence="2" type="ORF">GBK04_27910</name>
</gene>
<feature type="transmembrane region" description="Helical" evidence="1">
    <location>
        <begin position="47"/>
        <end position="71"/>
    </location>
</feature>
<evidence type="ECO:0000256" key="1">
    <source>
        <dbReference type="SAM" id="Phobius"/>
    </source>
</evidence>
<sequence>MTLNDVFNSLERNPLPILMYFVALPLLAWIMGAAVQDRQDISTWKYLYAVLVYAVCIPGIFAMTLNVYLFLFERQSIWQADLLLQFLPILSMVLTLILIKSKISFDFIPGFGKIAGFLTLITALIGIMWFFDRLHLIAFTYVPFSALLIGFVLVLLLIRFAWSKLF</sequence>
<feature type="transmembrane region" description="Helical" evidence="1">
    <location>
        <begin position="137"/>
        <end position="162"/>
    </location>
</feature>
<keyword evidence="3" id="KW-1185">Reference proteome</keyword>
<keyword evidence="1" id="KW-0812">Transmembrane</keyword>
<accession>A0A7C9BVT5</accession>
<evidence type="ECO:0000313" key="3">
    <source>
        <dbReference type="Proteomes" id="UP000479293"/>
    </source>
</evidence>
<dbReference type="EMBL" id="WHLY01000002">
    <property type="protein sequence ID" value="MPR37059.1"/>
    <property type="molecule type" value="Genomic_DNA"/>
</dbReference>
<keyword evidence="1" id="KW-0472">Membrane</keyword>